<keyword evidence="4" id="KW-1185">Reference proteome</keyword>
<dbReference type="GO" id="GO:0003677">
    <property type="term" value="F:DNA binding"/>
    <property type="evidence" value="ECO:0007669"/>
    <property type="project" value="InterPro"/>
</dbReference>
<dbReference type="InterPro" id="IPR010982">
    <property type="entry name" value="Lambda_DNA-bd_dom_sf"/>
</dbReference>
<dbReference type="InterPro" id="IPR001387">
    <property type="entry name" value="Cro/C1-type_HTH"/>
</dbReference>
<evidence type="ECO:0000259" key="2">
    <source>
        <dbReference type="PROSITE" id="PS50943"/>
    </source>
</evidence>
<protein>
    <recommendedName>
        <fullName evidence="2">HTH cro/C1-type domain-containing protein</fullName>
    </recommendedName>
</protein>
<dbReference type="SUPFAM" id="SSF47413">
    <property type="entry name" value="lambda repressor-like DNA-binding domains"/>
    <property type="match status" value="1"/>
</dbReference>
<sequence length="375" mass="42215">MAGTNTVAIDPPGVFIKLELEVRGWSQRDLAFILGQTEQQLNPLLSGKRAITPDMARLLGDAFDASPQFFLNLQGQFDLQNAKEPDPAVKTRAELQTLYPVRDMIRRGWIQDGESSLLQLQMDRFFEVANDQGPNAIAFAAKRTHYDETPPHQLAWVFRVRQLASNIPVRAFSPDKLRDALPKLRALMVDPEAVGTVPALLAECGVRFVVVEALPNAKIDGVCTWLDDQSPVIGMSTLYDRLDNFWFVLRHEIEHVLEGHGKRSIGMVDHLSGDNSSDEKNDSDEERVANMAAADFCVPNQKMDSFYARKHPYFSERDVIGFASLMGVHPGIVVGQLQKRMKRYDYLRKYQVPVRRYVVNSAVTDGWGHVAEAHL</sequence>
<evidence type="ECO:0000313" key="4">
    <source>
        <dbReference type="Proteomes" id="UP000054844"/>
    </source>
</evidence>
<reference evidence="3" key="1">
    <citation type="submission" date="2016-12" db="EMBL/GenBank/DDBJ databases">
        <title>Draft genome sequence of Roseomonas mucosa strain AU37, isolated from a peripheral intravenous catheter.</title>
        <authorList>
            <person name="Choudhury M.A."/>
            <person name="Sidjabat H.E."/>
            <person name="Wailan A.M."/>
            <person name="Zhang L."/>
            <person name="Marsh N.M."/>
            <person name="Rickard C.M."/>
            <person name="Davies M."/>
            <person name="Mcmillan D.J."/>
        </authorList>
    </citation>
    <scope>NUCLEOTIDE SEQUENCE [LARGE SCALE GENOMIC DNA]</scope>
    <source>
        <strain evidence="3">AU37</strain>
    </source>
</reference>
<dbReference type="PANTHER" id="PTHR43236:SF2">
    <property type="entry name" value="BLL0069 PROTEIN"/>
    <property type="match status" value="1"/>
</dbReference>
<comment type="caution">
    <text evidence="3">The sequence shown here is derived from an EMBL/GenBank/DDBJ whole genome shotgun (WGS) entry which is preliminary data.</text>
</comment>
<organism evidence="3 4">
    <name type="scientific">Roseomonas mucosa</name>
    <dbReference type="NCBI Taxonomy" id="207340"/>
    <lineage>
        <taxon>Bacteria</taxon>
        <taxon>Pseudomonadati</taxon>
        <taxon>Pseudomonadota</taxon>
        <taxon>Alphaproteobacteria</taxon>
        <taxon>Acetobacterales</taxon>
        <taxon>Roseomonadaceae</taxon>
        <taxon>Roseomonas</taxon>
    </lineage>
</organism>
<dbReference type="Pfam" id="PF06114">
    <property type="entry name" value="Peptidase_M78"/>
    <property type="match status" value="1"/>
</dbReference>
<feature type="domain" description="HTH cro/C1-type" evidence="2">
    <location>
        <begin position="16"/>
        <end position="70"/>
    </location>
</feature>
<dbReference type="RefSeq" id="WP_076970330.1">
    <property type="nucleotide sequence ID" value="NZ_LLWF02000059.1"/>
</dbReference>
<gene>
    <name evidence="3" type="ORF">APZ41_015100</name>
</gene>
<dbReference type="CDD" id="cd00093">
    <property type="entry name" value="HTH_XRE"/>
    <property type="match status" value="1"/>
</dbReference>
<proteinExistence type="inferred from homology"/>
<dbReference type="SMART" id="SM00530">
    <property type="entry name" value="HTH_XRE"/>
    <property type="match status" value="1"/>
</dbReference>
<dbReference type="PROSITE" id="PS50943">
    <property type="entry name" value="HTH_CROC1"/>
    <property type="match status" value="1"/>
</dbReference>
<evidence type="ECO:0000313" key="3">
    <source>
        <dbReference type="EMBL" id="ONH82324.1"/>
    </source>
</evidence>
<dbReference type="OrthoDB" id="9794834at2"/>
<dbReference type="Gene3D" id="1.10.260.40">
    <property type="entry name" value="lambda repressor-like DNA-binding domains"/>
    <property type="match status" value="1"/>
</dbReference>
<dbReference type="Proteomes" id="UP000054844">
    <property type="component" value="Unassembled WGS sequence"/>
</dbReference>
<dbReference type="EMBL" id="LLWF02000059">
    <property type="protein sequence ID" value="ONH82324.1"/>
    <property type="molecule type" value="Genomic_DNA"/>
</dbReference>
<accession>A0A1S8D3L0</accession>
<evidence type="ECO:0000256" key="1">
    <source>
        <dbReference type="ARBA" id="ARBA00007227"/>
    </source>
</evidence>
<dbReference type="InterPro" id="IPR010359">
    <property type="entry name" value="IrrE_HExxH"/>
</dbReference>
<dbReference type="PANTHER" id="PTHR43236">
    <property type="entry name" value="ANTITOXIN HIGA1"/>
    <property type="match status" value="1"/>
</dbReference>
<dbReference type="AlphaFoldDB" id="A0A1S8D3L0"/>
<comment type="similarity">
    <text evidence="1">Belongs to the short-chain fatty acyl-CoA assimilation regulator (ScfR) family.</text>
</comment>
<dbReference type="Pfam" id="PF01381">
    <property type="entry name" value="HTH_3"/>
    <property type="match status" value="1"/>
</dbReference>
<name>A0A1S8D3L0_9PROT</name>
<dbReference type="InterPro" id="IPR052345">
    <property type="entry name" value="Rad_response_metalloprotease"/>
</dbReference>